<comment type="caution">
    <text evidence="1">The sequence shown here is derived from an EMBL/GenBank/DDBJ whole genome shotgun (WGS) entry which is preliminary data.</text>
</comment>
<dbReference type="AlphaFoldDB" id="A0A392RKQ1"/>
<accession>A0A392RKQ1</accession>
<name>A0A392RKQ1_9FABA</name>
<dbReference type="EMBL" id="LXQA010238205">
    <property type="protein sequence ID" value="MCI36859.1"/>
    <property type="molecule type" value="Genomic_DNA"/>
</dbReference>
<evidence type="ECO:0000313" key="1">
    <source>
        <dbReference type="EMBL" id="MCI36859.1"/>
    </source>
</evidence>
<proteinExistence type="predicted"/>
<evidence type="ECO:0000313" key="2">
    <source>
        <dbReference type="Proteomes" id="UP000265520"/>
    </source>
</evidence>
<reference evidence="1 2" key="1">
    <citation type="journal article" date="2018" name="Front. Plant Sci.">
        <title>Red Clover (Trifolium pratense) and Zigzag Clover (T. medium) - A Picture of Genomic Similarities and Differences.</title>
        <authorList>
            <person name="Dluhosova J."/>
            <person name="Istvanek J."/>
            <person name="Nedelnik J."/>
            <person name="Repkova J."/>
        </authorList>
    </citation>
    <scope>NUCLEOTIDE SEQUENCE [LARGE SCALE GENOMIC DNA]</scope>
    <source>
        <strain evidence="2">cv. 10/8</strain>
        <tissue evidence="1">Leaf</tissue>
    </source>
</reference>
<protein>
    <submittedName>
        <fullName evidence="1">Uncharacterized protein</fullName>
    </submittedName>
</protein>
<organism evidence="1 2">
    <name type="scientific">Trifolium medium</name>
    <dbReference type="NCBI Taxonomy" id="97028"/>
    <lineage>
        <taxon>Eukaryota</taxon>
        <taxon>Viridiplantae</taxon>
        <taxon>Streptophyta</taxon>
        <taxon>Embryophyta</taxon>
        <taxon>Tracheophyta</taxon>
        <taxon>Spermatophyta</taxon>
        <taxon>Magnoliopsida</taxon>
        <taxon>eudicotyledons</taxon>
        <taxon>Gunneridae</taxon>
        <taxon>Pentapetalae</taxon>
        <taxon>rosids</taxon>
        <taxon>fabids</taxon>
        <taxon>Fabales</taxon>
        <taxon>Fabaceae</taxon>
        <taxon>Papilionoideae</taxon>
        <taxon>50 kb inversion clade</taxon>
        <taxon>NPAAA clade</taxon>
        <taxon>Hologalegina</taxon>
        <taxon>IRL clade</taxon>
        <taxon>Trifolieae</taxon>
        <taxon>Trifolium</taxon>
    </lineage>
</organism>
<sequence>MAAMEHAITDAINREELMNSDWKGFRGTIHLLSKGGTILKALRFGFRGLKESLERWRALMHRESHSGCICWRRRLSIGWWENNR</sequence>
<keyword evidence="2" id="KW-1185">Reference proteome</keyword>
<dbReference type="Proteomes" id="UP000265520">
    <property type="component" value="Unassembled WGS sequence"/>
</dbReference>